<sequence length="964" mass="107734">MRNLVIVILSLISTIAYSQKGTIRGTVYDGTTGETLVGVSVVIKDTYTGTATDLDGKFALQTNPGIYDLQLSFISFQSLIVEGVEVKADEVTVLNNLELGESTVELEDVVVTARAIRNTEAALQTMKAKSSVMLDGISAAKMELIGDGTAVEAAKRVTGVTIEDGKYVYVRGLGDRYSKTTLNGVDIPGLDPDRNSLQMDIFPSNLIDNMMVSKNFTAEMPADFTGGLLNVSTRDFPDRKVFSVSAGTAFNPDVHLNEDFLSYDGGGTDFLGFDDGTRALPDRARQSNIPTPISGAPQNEVVDFIRSFNPQLGAKEQTSLMDYSLGFSFGNQIDLDSESAKAPKLGYIFSLSYKNEYDFDSDVQYGEYQKQIDPDSYEMRYATLQNGAVGERNVLVGMLGGIAYKTNFNKYRFTAMHLQNGVSRAGKFSIDNDASAVGQSGYYAESDNLEYNQRSLTNFLLSGTHVFQESGWEVDWRLSPTFSSSQDPDIRKTAFTFRSDDDVMFNAGAGGNPTRIWRELSEINATAKMDITKEYQFGEEDATLKFGVSHNYKQRDYEILFFDVQFFGGQSWEEPDASQVLNPENLYPNQPNAIYYQSGNNNPNPNAYESNVHNTAAYLSNEISLFSNFKTILGVRMENYVQRHTGRDQSYASGDTRNGRNLDNDKVLESLDFFPSVNLIYALSEQQNLRAAYSRTIARPSFKELSFAQILDPISNRIFNGSLFPYSDWDGNLVETRINNLDLRWELFGDRAQNVSASVFYKQFDKPIELVRIPEQQTSTEYQPRNVGDGQLYGFEFEFSKNLDFVSPLLKYFSINSNVTLVKSEIEMTDAEYSARKTYEKTGESIDDTREMAGQSPYVINAGLTYNNYESGLAAGLFYNVKGETLSIVGGGLFPDIYVSPFHSLNLSVNKKFGEDQNTKVDFKVSNLLNQKQESYYHSYEAENQVYNIFNPGRTFSVGLSYQF</sequence>
<dbReference type="Gene3D" id="2.40.170.20">
    <property type="entry name" value="TonB-dependent receptor, beta-barrel domain"/>
    <property type="match status" value="1"/>
</dbReference>
<evidence type="ECO:0000256" key="2">
    <source>
        <dbReference type="ARBA" id="ARBA00022729"/>
    </source>
</evidence>
<dbReference type="GO" id="GO:0009279">
    <property type="term" value="C:cell outer membrane"/>
    <property type="evidence" value="ECO:0007669"/>
    <property type="project" value="UniProtKB-SubCell"/>
</dbReference>
<dbReference type="SUPFAM" id="SSF56935">
    <property type="entry name" value="Porins"/>
    <property type="match status" value="1"/>
</dbReference>
<dbReference type="PANTHER" id="PTHR40980">
    <property type="entry name" value="PLUG DOMAIN-CONTAINING PROTEIN"/>
    <property type="match status" value="1"/>
</dbReference>
<dbReference type="RefSeq" id="WP_258176599.1">
    <property type="nucleotide sequence ID" value="NZ_PVTS01000003.1"/>
</dbReference>
<accession>A0A2T0XRD4</accession>
<feature type="domain" description="TonB-dependent receptor plug" evidence="8">
    <location>
        <begin position="133"/>
        <end position="227"/>
    </location>
</feature>
<dbReference type="PANTHER" id="PTHR40980:SF5">
    <property type="entry name" value="TONB-DEPENDENT RECEPTOR"/>
    <property type="match status" value="1"/>
</dbReference>
<dbReference type="PROSITE" id="PS01156">
    <property type="entry name" value="TONB_DEPENDENT_REC_2"/>
    <property type="match status" value="1"/>
</dbReference>
<dbReference type="STRING" id="1168289.GCA_000259075_00381"/>
<dbReference type="EMBL" id="QPIZ01000016">
    <property type="protein sequence ID" value="RCW31966.1"/>
    <property type="molecule type" value="Genomic_DNA"/>
</dbReference>
<evidence type="ECO:0000313" key="9">
    <source>
        <dbReference type="EMBL" id="RCW31966.1"/>
    </source>
</evidence>
<dbReference type="InterPro" id="IPR037066">
    <property type="entry name" value="Plug_dom_sf"/>
</dbReference>
<evidence type="ECO:0000256" key="5">
    <source>
        <dbReference type="ARBA" id="ARBA00023237"/>
    </source>
</evidence>
<dbReference type="InterPro" id="IPR012910">
    <property type="entry name" value="Plug_dom"/>
</dbReference>
<dbReference type="Pfam" id="PF00593">
    <property type="entry name" value="TonB_dep_Rec_b-barrel"/>
    <property type="match status" value="1"/>
</dbReference>
<keyword evidence="10" id="KW-1185">Reference proteome</keyword>
<keyword evidence="4 6" id="KW-0472">Membrane</keyword>
<comment type="caution">
    <text evidence="9">The sequence shown here is derived from an EMBL/GenBank/DDBJ whole genome shotgun (WGS) entry which is preliminary data.</text>
</comment>
<dbReference type="InterPro" id="IPR010917">
    <property type="entry name" value="TonB_rcpt_CS"/>
</dbReference>
<evidence type="ECO:0000313" key="10">
    <source>
        <dbReference type="Proteomes" id="UP000252733"/>
    </source>
</evidence>
<comment type="similarity">
    <text evidence="6">Belongs to the TonB-dependent receptor family.</text>
</comment>
<dbReference type="Proteomes" id="UP000252733">
    <property type="component" value="Unassembled WGS sequence"/>
</dbReference>
<dbReference type="InterPro" id="IPR036942">
    <property type="entry name" value="Beta-barrel_TonB_sf"/>
</dbReference>
<keyword evidence="5" id="KW-0998">Cell outer membrane</keyword>
<gene>
    <name evidence="9" type="ORF">DFO77_11633</name>
</gene>
<comment type="subcellular location">
    <subcellularLocation>
        <location evidence="1 6">Cell outer membrane</location>
    </subcellularLocation>
</comment>
<dbReference type="AlphaFoldDB" id="A0A2T0XRD4"/>
<keyword evidence="3 6" id="KW-0798">TonB box</keyword>
<dbReference type="InterPro" id="IPR008969">
    <property type="entry name" value="CarboxyPept-like_regulatory"/>
</dbReference>
<feature type="domain" description="TonB-dependent receptor-like beta-barrel" evidence="7">
    <location>
        <begin position="426"/>
        <end position="928"/>
    </location>
</feature>
<evidence type="ECO:0000259" key="7">
    <source>
        <dbReference type="Pfam" id="PF00593"/>
    </source>
</evidence>
<dbReference type="Gene3D" id="2.170.130.10">
    <property type="entry name" value="TonB-dependent receptor, plug domain"/>
    <property type="match status" value="1"/>
</dbReference>
<keyword evidence="9" id="KW-0675">Receptor</keyword>
<reference evidence="9 10" key="1">
    <citation type="submission" date="2018-07" db="EMBL/GenBank/DDBJ databases">
        <title>Freshwater and sediment microbial communities from various areas in North America, analyzing microbe dynamics in response to fracking.</title>
        <authorList>
            <person name="Lamendella R."/>
        </authorList>
    </citation>
    <scope>NUCLEOTIDE SEQUENCE [LARGE SCALE GENOMIC DNA]</scope>
    <source>
        <strain evidence="9 10">160A</strain>
    </source>
</reference>
<keyword evidence="2" id="KW-0732">Signal</keyword>
<evidence type="ECO:0000256" key="3">
    <source>
        <dbReference type="ARBA" id="ARBA00023077"/>
    </source>
</evidence>
<evidence type="ECO:0000256" key="1">
    <source>
        <dbReference type="ARBA" id="ARBA00004442"/>
    </source>
</evidence>
<proteinExistence type="inferred from homology"/>
<dbReference type="InterPro" id="IPR000531">
    <property type="entry name" value="Beta-barrel_TonB"/>
</dbReference>
<dbReference type="Gene3D" id="2.60.40.1120">
    <property type="entry name" value="Carboxypeptidase-like, regulatory domain"/>
    <property type="match status" value="1"/>
</dbReference>
<dbReference type="SUPFAM" id="SSF49464">
    <property type="entry name" value="Carboxypeptidase regulatory domain-like"/>
    <property type="match status" value="1"/>
</dbReference>
<evidence type="ECO:0000256" key="4">
    <source>
        <dbReference type="ARBA" id="ARBA00023136"/>
    </source>
</evidence>
<dbReference type="Pfam" id="PF13715">
    <property type="entry name" value="CarbopepD_reg_2"/>
    <property type="match status" value="1"/>
</dbReference>
<evidence type="ECO:0000259" key="8">
    <source>
        <dbReference type="Pfam" id="PF07715"/>
    </source>
</evidence>
<name>A0A2T0XRD4_9BACT</name>
<dbReference type="Pfam" id="PF07715">
    <property type="entry name" value="Plug"/>
    <property type="match status" value="1"/>
</dbReference>
<evidence type="ECO:0000256" key="6">
    <source>
        <dbReference type="RuleBase" id="RU003357"/>
    </source>
</evidence>
<protein>
    <submittedName>
        <fullName evidence="9">TonB-dependent receptor</fullName>
    </submittedName>
</protein>
<organism evidence="9 10">
    <name type="scientific">Marinilabilia salmonicolor</name>
    <dbReference type="NCBI Taxonomy" id="989"/>
    <lineage>
        <taxon>Bacteria</taxon>
        <taxon>Pseudomonadati</taxon>
        <taxon>Bacteroidota</taxon>
        <taxon>Bacteroidia</taxon>
        <taxon>Marinilabiliales</taxon>
        <taxon>Marinilabiliaceae</taxon>
        <taxon>Marinilabilia</taxon>
    </lineage>
</organism>